<keyword evidence="3" id="KW-0540">Nuclease</keyword>
<dbReference type="Gene3D" id="3.10.310.30">
    <property type="match status" value="1"/>
</dbReference>
<comment type="similarity">
    <text evidence="1">Belongs to the RecJ family.</text>
</comment>
<evidence type="ECO:0000259" key="9">
    <source>
        <dbReference type="Pfam" id="PF17768"/>
    </source>
</evidence>
<dbReference type="PANTHER" id="PTHR30255:SF2">
    <property type="entry name" value="SINGLE-STRANDED-DNA-SPECIFIC EXONUCLEASE RECJ"/>
    <property type="match status" value="1"/>
</dbReference>
<name>A0A1I5KZS2_9BACI</name>
<feature type="domain" description="DHHA1" evidence="7">
    <location>
        <begin position="335"/>
        <end position="429"/>
    </location>
</feature>
<feature type="domain" description="RecJ OB" evidence="9">
    <location>
        <begin position="444"/>
        <end position="549"/>
    </location>
</feature>
<reference evidence="11 12" key="1">
    <citation type="submission" date="2016-10" db="EMBL/GenBank/DDBJ databases">
        <authorList>
            <person name="de Groot N.N."/>
        </authorList>
    </citation>
    <scope>NUCLEOTIDE SEQUENCE [LARGE SCALE GENOMIC DNA]</scope>
    <source>
        <strain evidence="11 12">DSM 17073</strain>
    </source>
</reference>
<protein>
    <recommendedName>
        <fullName evidence="2">Single-stranded-DNA-specific exonuclease RecJ</fullName>
    </recommendedName>
</protein>
<evidence type="ECO:0000256" key="5">
    <source>
        <dbReference type="ARBA" id="ARBA00022839"/>
    </source>
</evidence>
<evidence type="ECO:0000256" key="1">
    <source>
        <dbReference type="ARBA" id="ARBA00005915"/>
    </source>
</evidence>
<dbReference type="InterPro" id="IPR003156">
    <property type="entry name" value="DHHA1_dom"/>
</dbReference>
<dbReference type="InterPro" id="IPR038763">
    <property type="entry name" value="DHH_sf"/>
</dbReference>
<dbReference type="GO" id="GO:0008409">
    <property type="term" value="F:5'-3' exonuclease activity"/>
    <property type="evidence" value="ECO:0007669"/>
    <property type="project" value="InterPro"/>
</dbReference>
<dbReference type="RefSeq" id="WP_089829289.1">
    <property type="nucleotide sequence ID" value="NZ_BJWI01000001.1"/>
</dbReference>
<evidence type="ECO:0000256" key="2">
    <source>
        <dbReference type="ARBA" id="ARBA00019841"/>
    </source>
</evidence>
<evidence type="ECO:0000313" key="11">
    <source>
        <dbReference type="EMBL" id="SFO90106.1"/>
    </source>
</evidence>
<organism evidence="11 12">
    <name type="scientific">Halolactibacillus halophilus</name>
    <dbReference type="NCBI Taxonomy" id="306540"/>
    <lineage>
        <taxon>Bacteria</taxon>
        <taxon>Bacillati</taxon>
        <taxon>Bacillota</taxon>
        <taxon>Bacilli</taxon>
        <taxon>Bacillales</taxon>
        <taxon>Bacillaceae</taxon>
        <taxon>Halolactibacillus</taxon>
    </lineage>
</organism>
<dbReference type="InterPro" id="IPR051673">
    <property type="entry name" value="SSDNA_exonuclease_RecJ"/>
</dbReference>
<feature type="domain" description="Single-stranded-DNA-specific exonuclease RecJ C-terminal" evidence="8">
    <location>
        <begin position="556"/>
        <end position="749"/>
    </location>
</feature>
<keyword evidence="5 11" id="KW-0269">Exonuclease</keyword>
<sequence>MLESKMKWSFDSLEPVDEAQTIITHLLEKRGVTTDKQQAAFLSPTIDELIDPSCLANIEKVKGRILDAIEAGEPIMILGDYDADGVTSTVVMMETLTELGAVCDCYIPNRFTEGYGPNPDAMRKIKADGFSLVITVDTGIAAFDSVEVANDIGLDVIITDHHEVQEVLPEAYAVIHPKVSDDYAFKVLAGVGVAFKLSQYLLGYFPEQFLDLVAIGTVSDLVPLIGENRVLTTLGLKKLKQTTRTGLIALKHVAGIKDDVDEEDIGFGIGPRLNAVGRLGSALPAVELLMATDPVEANQLAENINNINQERQEIVKTIAAEAIELVENNPEEHARVIVVAKEGWNEGVLGIVASRLVRTYNRPVLCLAIKPGQGIAKGSARSIEAFNLFEHGMSVRDLFIHFGGHSQAAGMTVDLTKLTELRIALNRIAEQTLKAEDYKEHKQIDLAVDVSQLTLDLISTLKRLAPFGMANPKPLFYVTGVPKDIRKIGADQTHLKFSLEQNQFQVNVIGFGFGQNYYHLNQDQMVEVIGYLSVNEWNNMRSVQLMLEDRRILNQQVFDFRGRKFWYKDVLPHVGDDTLMVHFNQPITVGEKQSEPSAKWINQSQTVKNLIVTDLPESLDEFLTLIKQTLPENIYLCYQGDEATLQVLPSRDDFKWLYAFIIKQGQFYIERDSTRVAKHKGWKINKIKFMIQVFSELEFVKITNGVLTPNPSVDKRPLETAKHYQRQQSKIEMESILYYSSYQGLVSWILAGLESTGSLEEEKVNGL</sequence>
<evidence type="ECO:0000313" key="12">
    <source>
        <dbReference type="Proteomes" id="UP000242243"/>
    </source>
</evidence>
<keyword evidence="13" id="KW-1185">Reference proteome</keyword>
<dbReference type="Pfam" id="PF01368">
    <property type="entry name" value="DHH"/>
    <property type="match status" value="1"/>
</dbReference>
<evidence type="ECO:0000256" key="4">
    <source>
        <dbReference type="ARBA" id="ARBA00022801"/>
    </source>
</evidence>
<reference evidence="10 13" key="2">
    <citation type="submission" date="2019-07" db="EMBL/GenBank/DDBJ databases">
        <title>Whole genome shotgun sequence of Halolactibacillus halophilus NBRC 100868.</title>
        <authorList>
            <person name="Hosoyama A."/>
            <person name="Uohara A."/>
            <person name="Ohji S."/>
            <person name="Ichikawa N."/>
        </authorList>
    </citation>
    <scope>NUCLEOTIDE SEQUENCE [LARGE SCALE GENOMIC DNA]</scope>
    <source>
        <strain evidence="10 13">NBRC 100868</strain>
    </source>
</reference>
<gene>
    <name evidence="10" type="primary">recJ</name>
    <name evidence="10" type="ORF">HHA03_00950</name>
    <name evidence="11" type="ORF">SAMN05421839_101105</name>
</gene>
<dbReference type="SUPFAM" id="SSF64182">
    <property type="entry name" value="DHH phosphoesterases"/>
    <property type="match status" value="1"/>
</dbReference>
<evidence type="ECO:0000259" key="7">
    <source>
        <dbReference type="Pfam" id="PF02272"/>
    </source>
</evidence>
<dbReference type="PANTHER" id="PTHR30255">
    <property type="entry name" value="SINGLE-STRANDED-DNA-SPECIFIC EXONUCLEASE RECJ"/>
    <property type="match status" value="1"/>
</dbReference>
<proteinExistence type="inferred from homology"/>
<accession>A0A1I5KZS2</accession>
<evidence type="ECO:0000259" key="8">
    <source>
        <dbReference type="Pfam" id="PF10141"/>
    </source>
</evidence>
<dbReference type="AlphaFoldDB" id="A0A1I5KZS2"/>
<evidence type="ECO:0000313" key="13">
    <source>
        <dbReference type="Proteomes" id="UP000321547"/>
    </source>
</evidence>
<dbReference type="GO" id="GO:0006281">
    <property type="term" value="P:DNA repair"/>
    <property type="evidence" value="ECO:0007669"/>
    <property type="project" value="InterPro"/>
</dbReference>
<dbReference type="NCBIfam" id="TIGR00644">
    <property type="entry name" value="recJ"/>
    <property type="match status" value="1"/>
</dbReference>
<feature type="domain" description="DDH" evidence="6">
    <location>
        <begin position="75"/>
        <end position="217"/>
    </location>
</feature>
<dbReference type="EMBL" id="BJWI01000001">
    <property type="protein sequence ID" value="GEM00563.1"/>
    <property type="molecule type" value="Genomic_DNA"/>
</dbReference>
<dbReference type="Proteomes" id="UP000242243">
    <property type="component" value="Unassembled WGS sequence"/>
</dbReference>
<evidence type="ECO:0000259" key="6">
    <source>
        <dbReference type="Pfam" id="PF01368"/>
    </source>
</evidence>
<dbReference type="STRING" id="306540.SAMN05421839_101105"/>
<evidence type="ECO:0000256" key="3">
    <source>
        <dbReference type="ARBA" id="ARBA00022722"/>
    </source>
</evidence>
<dbReference type="GO" id="GO:0003676">
    <property type="term" value="F:nucleic acid binding"/>
    <property type="evidence" value="ECO:0007669"/>
    <property type="project" value="InterPro"/>
</dbReference>
<dbReference type="InterPro" id="IPR018779">
    <property type="entry name" value="RecJ_C"/>
</dbReference>
<dbReference type="Pfam" id="PF02272">
    <property type="entry name" value="DHHA1"/>
    <property type="match status" value="1"/>
</dbReference>
<dbReference type="Pfam" id="PF10141">
    <property type="entry name" value="ssDNA-exonuc_C"/>
    <property type="match status" value="1"/>
</dbReference>
<dbReference type="InterPro" id="IPR004610">
    <property type="entry name" value="RecJ"/>
</dbReference>
<dbReference type="GO" id="GO:0006310">
    <property type="term" value="P:DNA recombination"/>
    <property type="evidence" value="ECO:0007669"/>
    <property type="project" value="InterPro"/>
</dbReference>
<dbReference type="Pfam" id="PF17768">
    <property type="entry name" value="RecJ_OB"/>
    <property type="match status" value="1"/>
</dbReference>
<dbReference type="InterPro" id="IPR041122">
    <property type="entry name" value="RecJ_OB"/>
</dbReference>
<dbReference type="Gene3D" id="3.90.1640.30">
    <property type="match status" value="1"/>
</dbReference>
<keyword evidence="4" id="KW-0378">Hydrolase</keyword>
<dbReference type="InterPro" id="IPR001667">
    <property type="entry name" value="DDH_dom"/>
</dbReference>
<dbReference type="Proteomes" id="UP000321547">
    <property type="component" value="Unassembled WGS sequence"/>
</dbReference>
<dbReference type="EMBL" id="FOXC01000001">
    <property type="protein sequence ID" value="SFO90106.1"/>
    <property type="molecule type" value="Genomic_DNA"/>
</dbReference>
<dbReference type="OrthoDB" id="9809852at2"/>
<evidence type="ECO:0000313" key="10">
    <source>
        <dbReference type="EMBL" id="GEM00563.1"/>
    </source>
</evidence>